<evidence type="ECO:0000313" key="3">
    <source>
        <dbReference type="Proteomes" id="UP001597387"/>
    </source>
</evidence>
<comment type="caution">
    <text evidence="2">The sequence shown here is derived from an EMBL/GenBank/DDBJ whole genome shotgun (WGS) entry which is preliminary data.</text>
</comment>
<gene>
    <name evidence="2" type="ORF">ACFSJU_16765</name>
</gene>
<evidence type="ECO:0000313" key="2">
    <source>
        <dbReference type="EMBL" id="MFD2164063.1"/>
    </source>
</evidence>
<dbReference type="InterPro" id="IPR014922">
    <property type="entry name" value="YdhG-like"/>
</dbReference>
<dbReference type="Proteomes" id="UP001597387">
    <property type="component" value="Unassembled WGS sequence"/>
</dbReference>
<dbReference type="Pfam" id="PF08818">
    <property type="entry name" value="DUF1801"/>
    <property type="match status" value="1"/>
</dbReference>
<dbReference type="SUPFAM" id="SSF159888">
    <property type="entry name" value="YdhG-like"/>
    <property type="match status" value="1"/>
</dbReference>
<dbReference type="Gene3D" id="3.90.1150.200">
    <property type="match status" value="1"/>
</dbReference>
<dbReference type="RefSeq" id="WP_255904640.1">
    <property type="nucleotide sequence ID" value="NZ_JAFMZO010000004.1"/>
</dbReference>
<feature type="domain" description="YdhG-like" evidence="1">
    <location>
        <begin position="21"/>
        <end position="113"/>
    </location>
</feature>
<reference evidence="3" key="1">
    <citation type="journal article" date="2019" name="Int. J. Syst. Evol. Microbiol.">
        <title>The Global Catalogue of Microorganisms (GCM) 10K type strain sequencing project: providing services to taxonomists for standard genome sequencing and annotation.</title>
        <authorList>
            <consortium name="The Broad Institute Genomics Platform"/>
            <consortium name="The Broad Institute Genome Sequencing Center for Infectious Disease"/>
            <person name="Wu L."/>
            <person name="Ma J."/>
        </authorList>
    </citation>
    <scope>NUCLEOTIDE SEQUENCE [LARGE SCALE GENOMIC DNA]</scope>
    <source>
        <strain evidence="3">KCTC 42217</strain>
    </source>
</reference>
<dbReference type="EMBL" id="JBHUHZ010000003">
    <property type="protein sequence ID" value="MFD2164063.1"/>
    <property type="molecule type" value="Genomic_DNA"/>
</dbReference>
<keyword evidence="3" id="KW-1185">Reference proteome</keyword>
<accession>A0ABW4ZPL4</accession>
<evidence type="ECO:0000259" key="1">
    <source>
        <dbReference type="Pfam" id="PF08818"/>
    </source>
</evidence>
<proteinExistence type="predicted"/>
<organism evidence="2 3">
    <name type="scientific">Paradesertivirga mongoliensis</name>
    <dbReference type="NCBI Taxonomy" id="2100740"/>
    <lineage>
        <taxon>Bacteria</taxon>
        <taxon>Pseudomonadati</taxon>
        <taxon>Bacteroidota</taxon>
        <taxon>Sphingobacteriia</taxon>
        <taxon>Sphingobacteriales</taxon>
        <taxon>Sphingobacteriaceae</taxon>
        <taxon>Paradesertivirga</taxon>
    </lineage>
</organism>
<protein>
    <submittedName>
        <fullName evidence="2">Iron chaperone</fullName>
    </submittedName>
</protein>
<name>A0ABW4ZPL4_9SPHI</name>
<sequence length="123" mass="13738">MNTAKFSTIDEYISGFPNEIRETLEQVRNTVRAAAPEAIETISYAMPAFKLNKSPLVYFAAFKTHIGFYALPEGNQAFINELSAYKTGKGSIQFPLNKPMPLDLITKIVKFRVEEVSQGSLSK</sequence>